<dbReference type="OrthoDB" id="3068303at2759"/>
<dbReference type="EMBL" id="KN831782">
    <property type="protein sequence ID" value="KIM40433.1"/>
    <property type="molecule type" value="Genomic_DNA"/>
</dbReference>
<dbReference type="HOGENOM" id="CLU_070627_0_0_1"/>
<feature type="non-terminal residue" evidence="1">
    <location>
        <position position="1"/>
    </location>
</feature>
<name>A0A0C2XRT4_HEBCY</name>
<dbReference type="AlphaFoldDB" id="A0A0C2XRT4"/>
<evidence type="ECO:0000313" key="1">
    <source>
        <dbReference type="EMBL" id="KIM40433.1"/>
    </source>
</evidence>
<accession>A0A0C2XRT4</accession>
<protein>
    <submittedName>
        <fullName evidence="1">Uncharacterized protein</fullName>
    </submittedName>
</protein>
<sequence>TAPAPRIGKTKLPKSCITRKGRSTVGISVVTMKGRVGSMHNAVTDLRLDSCMDITLISEEYFASLQDKPSVQQGMRMKLWQLTDKDCELGRFVRIPILVESTEEETLELEAEAYIVPKMTVPILLGEDFQLTYEITVARSVDKGTRIGFCRSPLVIPAQPVARSYNFQRLRPSAFAIGKVTLRAARDYKIRPQECRCIEVTGNLRTEGEWLIKKNLLPLNDDTALVVLNVLISARDPQVPISNTSTSLKYIRRGDIIGRKHDPVEYFDTPRSPEEKERLEAHALAVRAIIQSQLPTEQ</sequence>
<gene>
    <name evidence="1" type="ORF">M413DRAFT_41718</name>
</gene>
<reference evidence="1 2" key="1">
    <citation type="submission" date="2014-04" db="EMBL/GenBank/DDBJ databases">
        <authorList>
            <consortium name="DOE Joint Genome Institute"/>
            <person name="Kuo A."/>
            <person name="Gay G."/>
            <person name="Dore J."/>
            <person name="Kohler A."/>
            <person name="Nagy L.G."/>
            <person name="Floudas D."/>
            <person name="Copeland A."/>
            <person name="Barry K.W."/>
            <person name="Cichocki N."/>
            <person name="Veneault-Fourrey C."/>
            <person name="LaButti K."/>
            <person name="Lindquist E.A."/>
            <person name="Lipzen A."/>
            <person name="Lundell T."/>
            <person name="Morin E."/>
            <person name="Murat C."/>
            <person name="Sun H."/>
            <person name="Tunlid A."/>
            <person name="Henrissat B."/>
            <person name="Grigoriev I.V."/>
            <person name="Hibbett D.S."/>
            <person name="Martin F."/>
            <person name="Nordberg H.P."/>
            <person name="Cantor M.N."/>
            <person name="Hua S.X."/>
        </authorList>
    </citation>
    <scope>NUCLEOTIDE SEQUENCE [LARGE SCALE GENOMIC DNA]</scope>
    <source>
        <strain evidence="2">h7</strain>
    </source>
</reference>
<feature type="non-terminal residue" evidence="1">
    <location>
        <position position="298"/>
    </location>
</feature>
<reference evidence="2" key="2">
    <citation type="submission" date="2015-01" db="EMBL/GenBank/DDBJ databases">
        <title>Evolutionary Origins and Diversification of the Mycorrhizal Mutualists.</title>
        <authorList>
            <consortium name="DOE Joint Genome Institute"/>
            <consortium name="Mycorrhizal Genomics Consortium"/>
            <person name="Kohler A."/>
            <person name="Kuo A."/>
            <person name="Nagy L.G."/>
            <person name="Floudas D."/>
            <person name="Copeland A."/>
            <person name="Barry K.W."/>
            <person name="Cichocki N."/>
            <person name="Veneault-Fourrey C."/>
            <person name="LaButti K."/>
            <person name="Lindquist E.A."/>
            <person name="Lipzen A."/>
            <person name="Lundell T."/>
            <person name="Morin E."/>
            <person name="Murat C."/>
            <person name="Riley R."/>
            <person name="Ohm R."/>
            <person name="Sun H."/>
            <person name="Tunlid A."/>
            <person name="Henrissat B."/>
            <person name="Grigoriev I.V."/>
            <person name="Hibbett D.S."/>
            <person name="Martin F."/>
        </authorList>
    </citation>
    <scope>NUCLEOTIDE SEQUENCE [LARGE SCALE GENOMIC DNA]</scope>
    <source>
        <strain evidence="2">h7</strain>
    </source>
</reference>
<proteinExistence type="predicted"/>
<keyword evidence="2" id="KW-1185">Reference proteome</keyword>
<evidence type="ECO:0000313" key="2">
    <source>
        <dbReference type="Proteomes" id="UP000053424"/>
    </source>
</evidence>
<organism evidence="1 2">
    <name type="scientific">Hebeloma cylindrosporum</name>
    <dbReference type="NCBI Taxonomy" id="76867"/>
    <lineage>
        <taxon>Eukaryota</taxon>
        <taxon>Fungi</taxon>
        <taxon>Dikarya</taxon>
        <taxon>Basidiomycota</taxon>
        <taxon>Agaricomycotina</taxon>
        <taxon>Agaricomycetes</taxon>
        <taxon>Agaricomycetidae</taxon>
        <taxon>Agaricales</taxon>
        <taxon>Agaricineae</taxon>
        <taxon>Hymenogastraceae</taxon>
        <taxon>Hebeloma</taxon>
    </lineage>
</organism>
<dbReference type="Proteomes" id="UP000053424">
    <property type="component" value="Unassembled WGS sequence"/>
</dbReference>